<dbReference type="PROSITE" id="PS50268">
    <property type="entry name" value="CADHERIN_2"/>
    <property type="match status" value="1"/>
</dbReference>
<feature type="domain" description="Cadherin" evidence="4">
    <location>
        <begin position="1"/>
        <end position="36"/>
    </location>
</feature>
<dbReference type="EMBL" id="FN653086">
    <property type="protein sequence ID" value="CBY11518.1"/>
    <property type="molecule type" value="Genomic_DNA"/>
</dbReference>
<feature type="compositionally biased region" description="Polar residues" evidence="2">
    <location>
        <begin position="307"/>
        <end position="316"/>
    </location>
</feature>
<feature type="region of interest" description="Disordered" evidence="2">
    <location>
        <begin position="189"/>
        <end position="221"/>
    </location>
</feature>
<feature type="transmembrane region" description="Helical" evidence="3">
    <location>
        <begin position="117"/>
        <end position="143"/>
    </location>
</feature>
<evidence type="ECO:0000259" key="4">
    <source>
        <dbReference type="PROSITE" id="PS50268"/>
    </source>
</evidence>
<feature type="region of interest" description="Disordered" evidence="2">
    <location>
        <begin position="280"/>
        <end position="316"/>
    </location>
</feature>
<evidence type="ECO:0000313" key="5">
    <source>
        <dbReference type="EMBL" id="CBY11518.1"/>
    </source>
</evidence>
<dbReference type="InParanoid" id="E4XNT0"/>
<evidence type="ECO:0000256" key="2">
    <source>
        <dbReference type="SAM" id="MobiDB-lite"/>
    </source>
</evidence>
<dbReference type="GO" id="GO:0007156">
    <property type="term" value="P:homophilic cell adhesion via plasma membrane adhesion molecules"/>
    <property type="evidence" value="ECO:0007669"/>
    <property type="project" value="InterPro"/>
</dbReference>
<evidence type="ECO:0000256" key="1">
    <source>
        <dbReference type="PROSITE-ProRule" id="PRU00043"/>
    </source>
</evidence>
<dbReference type="AlphaFoldDB" id="E4XNT0"/>
<keyword evidence="3" id="KW-0472">Membrane</keyword>
<dbReference type="GO" id="GO:0016020">
    <property type="term" value="C:membrane"/>
    <property type="evidence" value="ECO:0007669"/>
    <property type="project" value="InterPro"/>
</dbReference>
<dbReference type="InterPro" id="IPR002126">
    <property type="entry name" value="Cadherin-like_dom"/>
</dbReference>
<keyword evidence="6" id="KW-1185">Reference proteome</keyword>
<evidence type="ECO:0000313" key="6">
    <source>
        <dbReference type="Proteomes" id="UP000001307"/>
    </source>
</evidence>
<feature type="compositionally biased region" description="Low complexity" evidence="2">
    <location>
        <begin position="281"/>
        <end position="306"/>
    </location>
</feature>
<keyword evidence="3" id="KW-0812">Transmembrane</keyword>
<dbReference type="GO" id="GO:0005509">
    <property type="term" value="F:calcium ion binding"/>
    <property type="evidence" value="ECO:0007669"/>
    <property type="project" value="UniProtKB-UniRule"/>
</dbReference>
<protein>
    <recommendedName>
        <fullName evidence="4">Cadherin domain-containing protein</fullName>
    </recommendedName>
</protein>
<gene>
    <name evidence="5" type="ORF">GSOID_T00016683001</name>
</gene>
<sequence length="316" mass="34086">MTILVTDGGGKSARGAVKIEVQNVNDNVPVAVIPKFIALSSDVQFGDVISTFEIYDADGSEPVIQLGGKDAELFSLTGKDLIFESNYSRDLDAEITITVYDGQNTSVAIEYEITISAAISAAIIGAIAAVAGIFILIVVFIFLQRRLRAAHNDKLQTSSNFDRNSAQNISRADLIIDIKTERSGSEGTICTARGAVQMNQKSNSRRADSDSGRGESGSETQSRNHLAMLGHYCNQDCLTLGHSDACWLPSNSSSKPFEVDVSDKINQSSSLYVWERTSDYSSHTTSSGNNSSGNRNRSRLPLLPTLHSPTNKPCLV</sequence>
<evidence type="ECO:0000256" key="3">
    <source>
        <dbReference type="SAM" id="Phobius"/>
    </source>
</evidence>
<proteinExistence type="predicted"/>
<keyword evidence="3" id="KW-1133">Transmembrane helix</keyword>
<dbReference type="OrthoDB" id="9536916at2759"/>
<keyword evidence="1" id="KW-0106">Calcium</keyword>
<accession>E4XNT0</accession>
<organism evidence="5">
    <name type="scientific">Oikopleura dioica</name>
    <name type="common">Tunicate</name>
    <dbReference type="NCBI Taxonomy" id="34765"/>
    <lineage>
        <taxon>Eukaryota</taxon>
        <taxon>Metazoa</taxon>
        <taxon>Chordata</taxon>
        <taxon>Tunicata</taxon>
        <taxon>Appendicularia</taxon>
        <taxon>Copelata</taxon>
        <taxon>Oikopleuridae</taxon>
        <taxon>Oikopleura</taxon>
    </lineage>
</organism>
<name>E4XNT0_OIKDI</name>
<reference evidence="5" key="1">
    <citation type="journal article" date="2010" name="Science">
        <title>Plasticity of animal genome architecture unmasked by rapid evolution of a pelagic tunicate.</title>
        <authorList>
            <person name="Denoeud F."/>
            <person name="Henriet S."/>
            <person name="Mungpakdee S."/>
            <person name="Aury J.M."/>
            <person name="Da Silva C."/>
            <person name="Brinkmann H."/>
            <person name="Mikhaleva J."/>
            <person name="Olsen L.C."/>
            <person name="Jubin C."/>
            <person name="Canestro C."/>
            <person name="Bouquet J.M."/>
            <person name="Danks G."/>
            <person name="Poulain J."/>
            <person name="Campsteijn C."/>
            <person name="Adamski M."/>
            <person name="Cross I."/>
            <person name="Yadetie F."/>
            <person name="Muffato M."/>
            <person name="Louis A."/>
            <person name="Butcher S."/>
            <person name="Tsagkogeorga G."/>
            <person name="Konrad A."/>
            <person name="Singh S."/>
            <person name="Jensen M.F."/>
            <person name="Cong E.H."/>
            <person name="Eikeseth-Otteraa H."/>
            <person name="Noel B."/>
            <person name="Anthouard V."/>
            <person name="Porcel B.M."/>
            <person name="Kachouri-Lafond R."/>
            <person name="Nishino A."/>
            <person name="Ugolini M."/>
            <person name="Chourrout P."/>
            <person name="Nishida H."/>
            <person name="Aasland R."/>
            <person name="Huzurbazar S."/>
            <person name="Westhof E."/>
            <person name="Delsuc F."/>
            <person name="Lehrach H."/>
            <person name="Reinhardt R."/>
            <person name="Weissenbach J."/>
            <person name="Roy S.W."/>
            <person name="Artiguenave F."/>
            <person name="Postlethwait J.H."/>
            <person name="Manak J.R."/>
            <person name="Thompson E.M."/>
            <person name="Jaillon O."/>
            <person name="Du Pasquier L."/>
            <person name="Boudinot P."/>
            <person name="Liberles D.A."/>
            <person name="Volff J.N."/>
            <person name="Philippe H."/>
            <person name="Lenhard B."/>
            <person name="Roest Crollius H."/>
            <person name="Wincker P."/>
            <person name="Chourrout D."/>
        </authorList>
    </citation>
    <scope>NUCLEOTIDE SEQUENCE [LARGE SCALE GENOMIC DNA]</scope>
</reference>
<dbReference type="Proteomes" id="UP000001307">
    <property type="component" value="Unassembled WGS sequence"/>
</dbReference>